<proteinExistence type="predicted"/>
<accession>A0A2S9XE08</accession>
<dbReference type="AlphaFoldDB" id="A0A2S9XE08"/>
<gene>
    <name evidence="1" type="ORF">ENSA5_58240</name>
</gene>
<reference evidence="1 2" key="1">
    <citation type="submission" date="2018-03" db="EMBL/GenBank/DDBJ databases">
        <title>Draft Genome Sequences of the Obligatory Marine Myxobacteria Enhygromyxa salina SWB005.</title>
        <authorList>
            <person name="Poehlein A."/>
            <person name="Moghaddam J.A."/>
            <person name="Harms H."/>
            <person name="Alanjari M."/>
            <person name="Koenig G.M."/>
            <person name="Daniel R."/>
            <person name="Schaeberle T.F."/>
        </authorList>
    </citation>
    <scope>NUCLEOTIDE SEQUENCE [LARGE SCALE GENOMIC DNA]</scope>
    <source>
        <strain evidence="1 2">SWB005</strain>
    </source>
</reference>
<evidence type="ECO:0000313" key="2">
    <source>
        <dbReference type="Proteomes" id="UP000237968"/>
    </source>
</evidence>
<dbReference type="RefSeq" id="WP_106395029.1">
    <property type="nucleotide sequence ID" value="NZ_PVNK01000257.1"/>
</dbReference>
<comment type="caution">
    <text evidence="1">The sequence shown here is derived from an EMBL/GenBank/DDBJ whole genome shotgun (WGS) entry which is preliminary data.</text>
</comment>
<dbReference type="EMBL" id="PVNK01000257">
    <property type="protein sequence ID" value="PRP91087.1"/>
    <property type="molecule type" value="Genomic_DNA"/>
</dbReference>
<name>A0A2S9XE08_9BACT</name>
<protein>
    <recommendedName>
        <fullName evidence="3">Coenzyme Q (Ubiquinone) biosynthesis protein Coq4</fullName>
    </recommendedName>
</protein>
<dbReference type="OrthoDB" id="529867at2"/>
<sequence>MDVTRSAYQDQDSPLTLREGLDEYYRDNPKVTPPDEASDEGARFFASHDVAHVVFGTNTQILDETITDLWQIFGLDISAWEYARQGAAAPEVREVFRELGLRGLAKGLALLPRYVGEIWRRTRRMHKPWPWTEFGEYLDRPLAEIRAEFGIEVLPAS</sequence>
<keyword evidence="2" id="KW-1185">Reference proteome</keyword>
<dbReference type="Proteomes" id="UP000237968">
    <property type="component" value="Unassembled WGS sequence"/>
</dbReference>
<evidence type="ECO:0000313" key="1">
    <source>
        <dbReference type="EMBL" id="PRP91087.1"/>
    </source>
</evidence>
<organism evidence="1 2">
    <name type="scientific">Enhygromyxa salina</name>
    <dbReference type="NCBI Taxonomy" id="215803"/>
    <lineage>
        <taxon>Bacteria</taxon>
        <taxon>Pseudomonadati</taxon>
        <taxon>Myxococcota</taxon>
        <taxon>Polyangia</taxon>
        <taxon>Nannocystales</taxon>
        <taxon>Nannocystaceae</taxon>
        <taxon>Enhygromyxa</taxon>
    </lineage>
</organism>
<evidence type="ECO:0008006" key="3">
    <source>
        <dbReference type="Google" id="ProtNLM"/>
    </source>
</evidence>